<organism evidence="4 5">
    <name type="scientific">Pelomonas lactea</name>
    <dbReference type="NCBI Taxonomy" id="3299030"/>
    <lineage>
        <taxon>Bacteria</taxon>
        <taxon>Pseudomonadati</taxon>
        <taxon>Pseudomonadota</taxon>
        <taxon>Betaproteobacteria</taxon>
        <taxon>Burkholderiales</taxon>
        <taxon>Sphaerotilaceae</taxon>
        <taxon>Roseateles</taxon>
    </lineage>
</organism>
<dbReference type="Proteomes" id="UP001606302">
    <property type="component" value="Unassembled WGS sequence"/>
</dbReference>
<feature type="domain" description="N-acetyltransferase" evidence="3">
    <location>
        <begin position="6"/>
        <end position="169"/>
    </location>
</feature>
<dbReference type="CDD" id="cd04301">
    <property type="entry name" value="NAT_SF"/>
    <property type="match status" value="1"/>
</dbReference>
<sequence>MNLHGATIRKMTPADADAIALLHATSWRSAYRGIVPDGFLDHDVFAERQAVWRERLQGPATAPAFGIVADDAAGQMIGFAYVLPGHDPVCGTLVDNLHVHPDLKGGGLGRRLLQAVVRELGPAHTQPLHLWVLDQNEPAKRFYARLGAEFIDPGMTGPFGGVSLPEWRCLWRDPQVLLTDA</sequence>
<evidence type="ECO:0000256" key="1">
    <source>
        <dbReference type="ARBA" id="ARBA00022679"/>
    </source>
</evidence>
<evidence type="ECO:0000259" key="3">
    <source>
        <dbReference type="PROSITE" id="PS51186"/>
    </source>
</evidence>
<dbReference type="GO" id="GO:0016746">
    <property type="term" value="F:acyltransferase activity"/>
    <property type="evidence" value="ECO:0007669"/>
    <property type="project" value="UniProtKB-KW"/>
</dbReference>
<keyword evidence="5" id="KW-1185">Reference proteome</keyword>
<protein>
    <submittedName>
        <fullName evidence="4">GNAT family N-acetyltransferase</fullName>
        <ecNumber evidence="4">2.3.-.-</ecNumber>
    </submittedName>
</protein>
<accession>A0ABW7GNL9</accession>
<gene>
    <name evidence="4" type="ORF">ACG04Q_17460</name>
</gene>
<dbReference type="EC" id="2.3.-.-" evidence="4"/>
<evidence type="ECO:0000256" key="2">
    <source>
        <dbReference type="ARBA" id="ARBA00023315"/>
    </source>
</evidence>
<dbReference type="InterPro" id="IPR000182">
    <property type="entry name" value="GNAT_dom"/>
</dbReference>
<proteinExistence type="predicted"/>
<dbReference type="PROSITE" id="PS51186">
    <property type="entry name" value="GNAT"/>
    <property type="match status" value="1"/>
</dbReference>
<evidence type="ECO:0000313" key="5">
    <source>
        <dbReference type="Proteomes" id="UP001606302"/>
    </source>
</evidence>
<reference evidence="4 5" key="1">
    <citation type="submission" date="2024-08" db="EMBL/GenBank/DDBJ databases">
        <authorList>
            <person name="Lu H."/>
        </authorList>
    </citation>
    <scope>NUCLEOTIDE SEQUENCE [LARGE SCALE GENOMIC DNA]</scope>
    <source>
        <strain evidence="4 5">DXS20W</strain>
    </source>
</reference>
<name>A0ABW7GNL9_9BURK</name>
<dbReference type="PANTHER" id="PTHR43877">
    <property type="entry name" value="AMINOALKYLPHOSPHONATE N-ACETYLTRANSFERASE-RELATED-RELATED"/>
    <property type="match status" value="1"/>
</dbReference>
<dbReference type="InterPro" id="IPR050832">
    <property type="entry name" value="Bact_Acetyltransf"/>
</dbReference>
<dbReference type="EMBL" id="JBIGHX010000006">
    <property type="protein sequence ID" value="MFG6463365.1"/>
    <property type="molecule type" value="Genomic_DNA"/>
</dbReference>
<evidence type="ECO:0000313" key="4">
    <source>
        <dbReference type="EMBL" id="MFG6463365.1"/>
    </source>
</evidence>
<keyword evidence="1 4" id="KW-0808">Transferase</keyword>
<dbReference type="Pfam" id="PF00583">
    <property type="entry name" value="Acetyltransf_1"/>
    <property type="match status" value="1"/>
</dbReference>
<keyword evidence="2 4" id="KW-0012">Acyltransferase</keyword>
<comment type="caution">
    <text evidence="4">The sequence shown here is derived from an EMBL/GenBank/DDBJ whole genome shotgun (WGS) entry which is preliminary data.</text>
</comment>
<dbReference type="Gene3D" id="3.40.630.30">
    <property type="match status" value="1"/>
</dbReference>
<dbReference type="SUPFAM" id="SSF55729">
    <property type="entry name" value="Acyl-CoA N-acyltransferases (Nat)"/>
    <property type="match status" value="1"/>
</dbReference>
<dbReference type="InterPro" id="IPR016181">
    <property type="entry name" value="Acyl_CoA_acyltransferase"/>
</dbReference>
<dbReference type="PANTHER" id="PTHR43877:SF1">
    <property type="entry name" value="ACETYLTRANSFERASE"/>
    <property type="match status" value="1"/>
</dbReference>